<reference evidence="1" key="1">
    <citation type="journal article" date="2014" name="Int. J. Syst. Evol. Microbiol.">
        <title>Complete genome sequence of Corynebacterium casei LMG S-19264T (=DSM 44701T), isolated from a smear-ripened cheese.</title>
        <authorList>
            <consortium name="US DOE Joint Genome Institute (JGI-PGF)"/>
            <person name="Walter F."/>
            <person name="Albersmeier A."/>
            <person name="Kalinowski J."/>
            <person name="Ruckert C."/>
        </authorList>
    </citation>
    <scope>NUCLEOTIDE SEQUENCE</scope>
    <source>
        <strain evidence="1">CGMCC 1.15179</strain>
    </source>
</reference>
<dbReference type="InterPro" id="IPR041881">
    <property type="entry name" value="PqqD_sf"/>
</dbReference>
<dbReference type="InterPro" id="IPR008792">
    <property type="entry name" value="PQQD"/>
</dbReference>
<comment type="caution">
    <text evidence="1">The sequence shown here is derived from an EMBL/GenBank/DDBJ whole genome shotgun (WGS) entry which is preliminary data.</text>
</comment>
<dbReference type="RefSeq" id="WP_229751780.1">
    <property type="nucleotide sequence ID" value="NZ_BMHQ01000002.1"/>
</dbReference>
<dbReference type="Gene3D" id="1.10.10.1150">
    <property type="entry name" value="Coenzyme PQQ synthesis protein D (PqqD)"/>
    <property type="match status" value="1"/>
</dbReference>
<dbReference type="Proteomes" id="UP000625210">
    <property type="component" value="Unassembled WGS sequence"/>
</dbReference>
<evidence type="ECO:0000313" key="1">
    <source>
        <dbReference type="EMBL" id="GGE07000.1"/>
    </source>
</evidence>
<reference evidence="1" key="2">
    <citation type="submission" date="2020-09" db="EMBL/GenBank/DDBJ databases">
        <authorList>
            <person name="Sun Q."/>
            <person name="Zhou Y."/>
        </authorList>
    </citation>
    <scope>NUCLEOTIDE SEQUENCE</scope>
    <source>
        <strain evidence="1">CGMCC 1.15179</strain>
    </source>
</reference>
<dbReference type="AlphaFoldDB" id="A0A8J2VED5"/>
<dbReference type="EMBL" id="BMHQ01000002">
    <property type="protein sequence ID" value="GGE07000.1"/>
    <property type="molecule type" value="Genomic_DNA"/>
</dbReference>
<name>A0A8J2VED5_9BACL</name>
<evidence type="ECO:0000313" key="2">
    <source>
        <dbReference type="Proteomes" id="UP000625210"/>
    </source>
</evidence>
<protein>
    <recommendedName>
        <fullName evidence="3">Coenzyme PQQ synthesis protein D (PqqD)</fullName>
    </recommendedName>
</protein>
<keyword evidence="2" id="KW-1185">Reference proteome</keyword>
<proteinExistence type="predicted"/>
<evidence type="ECO:0008006" key="3">
    <source>
        <dbReference type="Google" id="ProtNLM"/>
    </source>
</evidence>
<dbReference type="Pfam" id="PF05402">
    <property type="entry name" value="PqqD"/>
    <property type="match status" value="1"/>
</dbReference>
<organism evidence="1 2">
    <name type="scientific">Marinithermofilum abyssi</name>
    <dbReference type="NCBI Taxonomy" id="1571185"/>
    <lineage>
        <taxon>Bacteria</taxon>
        <taxon>Bacillati</taxon>
        <taxon>Bacillota</taxon>
        <taxon>Bacilli</taxon>
        <taxon>Bacillales</taxon>
        <taxon>Thermoactinomycetaceae</taxon>
        <taxon>Marinithermofilum</taxon>
    </lineage>
</organism>
<gene>
    <name evidence="1" type="ORF">GCM10011571_05240</name>
</gene>
<accession>A0A8J2VED5</accession>
<sequence>MFGKKKKQNLLTMTPVLKETYTLEPVSADSEKMHVVIPRDSWLERLSIRFLKQPDRIKVKLDELGSFVLSHCNGDYTVEEIADRVEAHFGEEAEPVLPRLVKFLQIVEANGWIYMQKAQ</sequence>